<protein>
    <recommendedName>
        <fullName evidence="9">AAA+ ATPase domain-containing protein</fullName>
    </recommendedName>
</protein>
<dbReference type="GO" id="GO:0006281">
    <property type="term" value="P:DNA repair"/>
    <property type="evidence" value="ECO:0007669"/>
    <property type="project" value="UniProtKB-KW"/>
</dbReference>
<keyword evidence="8" id="KW-0234">DNA repair</keyword>
<dbReference type="GO" id="GO:0016787">
    <property type="term" value="F:hydrolase activity"/>
    <property type="evidence" value="ECO:0007669"/>
    <property type="project" value="UniProtKB-KW"/>
</dbReference>
<proteinExistence type="inferred from homology"/>
<evidence type="ECO:0000256" key="7">
    <source>
        <dbReference type="ARBA" id="ARBA00023172"/>
    </source>
</evidence>
<dbReference type="GO" id="GO:0006310">
    <property type="term" value="P:DNA recombination"/>
    <property type="evidence" value="ECO:0007669"/>
    <property type="project" value="UniProtKB-KW"/>
</dbReference>
<reference evidence="10" key="1">
    <citation type="submission" date="2018-05" db="EMBL/GenBank/DDBJ databases">
        <authorList>
            <person name="Lanie J.A."/>
            <person name="Ng W.-L."/>
            <person name="Kazmierczak K.M."/>
            <person name="Andrzejewski T.M."/>
            <person name="Davidsen T.M."/>
            <person name="Wayne K.J."/>
            <person name="Tettelin H."/>
            <person name="Glass J.I."/>
            <person name="Rusch D."/>
            <person name="Podicherti R."/>
            <person name="Tsui H.-C.T."/>
            <person name="Winkler M.E."/>
        </authorList>
    </citation>
    <scope>NUCLEOTIDE SEQUENCE</scope>
</reference>
<evidence type="ECO:0000256" key="8">
    <source>
        <dbReference type="ARBA" id="ARBA00023204"/>
    </source>
</evidence>
<keyword evidence="4" id="KW-0378">Hydrolase</keyword>
<dbReference type="InterPro" id="IPR036388">
    <property type="entry name" value="WH-like_DNA-bd_sf"/>
</dbReference>
<feature type="non-terminal residue" evidence="10">
    <location>
        <position position="1"/>
    </location>
</feature>
<evidence type="ECO:0000256" key="6">
    <source>
        <dbReference type="ARBA" id="ARBA00023125"/>
    </source>
</evidence>
<keyword evidence="5" id="KW-0067">ATP-binding</keyword>
<dbReference type="PANTHER" id="PTHR42848:SF1">
    <property type="entry name" value="HOLLIDAY JUNCTION BRANCH MIGRATION COMPLEX SUBUNIT RUVB"/>
    <property type="match status" value="1"/>
</dbReference>
<dbReference type="InterPro" id="IPR008823">
    <property type="entry name" value="RuvB_wg_C"/>
</dbReference>
<dbReference type="EMBL" id="UINC01058361">
    <property type="protein sequence ID" value="SVB80531.1"/>
    <property type="molecule type" value="Genomic_DNA"/>
</dbReference>
<evidence type="ECO:0000256" key="5">
    <source>
        <dbReference type="ARBA" id="ARBA00022840"/>
    </source>
</evidence>
<evidence type="ECO:0000256" key="1">
    <source>
        <dbReference type="ARBA" id="ARBA00022490"/>
    </source>
</evidence>
<organism evidence="10">
    <name type="scientific">marine metagenome</name>
    <dbReference type="NCBI Taxonomy" id="408172"/>
    <lineage>
        <taxon>unclassified sequences</taxon>
        <taxon>metagenomes</taxon>
        <taxon>ecological metagenomes</taxon>
    </lineage>
</organism>
<dbReference type="CDD" id="cd00009">
    <property type="entry name" value="AAA"/>
    <property type="match status" value="1"/>
</dbReference>
<dbReference type="SMART" id="SM00382">
    <property type="entry name" value="AAA"/>
    <property type="match status" value="1"/>
</dbReference>
<dbReference type="InterPro" id="IPR004605">
    <property type="entry name" value="DNA_helicase_Holl-junc_RuvB"/>
</dbReference>
<sequence length="340" mass="37681">VDLRQVNPEFEGDEDAADRTLRPRRLDEMLGQVKVKEQLRIGITAARARAESLDHVLLSGPPGLGKTTLAHVIANEMEVELHATSGPLLDKPVDLAGILTALGPRDVLFIDEIHRINRAVEEYLYSAMEDYRIDILIDSGPTARSVTIDLERFTLVGATTRQGLLTSPMRSRFHITATLDFYSVDELAEIIKRDARLGGFEVQADGAEEIAGRSRGTARLAKRWLRRVRDYAQVERDGIVNQEVAAAALEILKVDELGLDETDIRLLTTIIDKFGGGPVGVNNLAAVIGEEEDTITEVYEPYLIQQGFLKRTPRGRQVMPRAYEHLGRPLPQDGGDQGDQ</sequence>
<evidence type="ECO:0000256" key="2">
    <source>
        <dbReference type="ARBA" id="ARBA00022741"/>
    </source>
</evidence>
<dbReference type="NCBIfam" id="TIGR00635">
    <property type="entry name" value="ruvB"/>
    <property type="match status" value="1"/>
</dbReference>
<dbReference type="InterPro" id="IPR003593">
    <property type="entry name" value="AAA+_ATPase"/>
</dbReference>
<dbReference type="InterPro" id="IPR036390">
    <property type="entry name" value="WH_DNA-bd_sf"/>
</dbReference>
<keyword evidence="3" id="KW-0227">DNA damage</keyword>
<dbReference type="Pfam" id="PF17864">
    <property type="entry name" value="AAA_lid_4"/>
    <property type="match status" value="1"/>
</dbReference>
<dbReference type="GO" id="GO:0009378">
    <property type="term" value="F:four-way junction helicase activity"/>
    <property type="evidence" value="ECO:0007669"/>
    <property type="project" value="InterPro"/>
</dbReference>
<dbReference type="Pfam" id="PF05491">
    <property type="entry name" value="WHD_RuvB"/>
    <property type="match status" value="1"/>
</dbReference>
<evidence type="ECO:0000256" key="3">
    <source>
        <dbReference type="ARBA" id="ARBA00022763"/>
    </source>
</evidence>
<dbReference type="NCBIfam" id="NF000868">
    <property type="entry name" value="PRK00080.1"/>
    <property type="match status" value="1"/>
</dbReference>
<feature type="non-terminal residue" evidence="10">
    <location>
        <position position="340"/>
    </location>
</feature>
<dbReference type="GO" id="GO:0003677">
    <property type="term" value="F:DNA binding"/>
    <property type="evidence" value="ECO:0007669"/>
    <property type="project" value="UniProtKB-KW"/>
</dbReference>
<keyword evidence="1" id="KW-0963">Cytoplasm</keyword>
<dbReference type="InterPro" id="IPR027417">
    <property type="entry name" value="P-loop_NTPase"/>
</dbReference>
<name>A0A382H254_9ZZZZ</name>
<dbReference type="InterPro" id="IPR041445">
    <property type="entry name" value="AAA_lid_4"/>
</dbReference>
<dbReference type="GO" id="GO:0005524">
    <property type="term" value="F:ATP binding"/>
    <property type="evidence" value="ECO:0007669"/>
    <property type="project" value="UniProtKB-KW"/>
</dbReference>
<dbReference type="Gene3D" id="3.40.50.300">
    <property type="entry name" value="P-loop containing nucleotide triphosphate hydrolases"/>
    <property type="match status" value="1"/>
</dbReference>
<keyword evidence="6" id="KW-0238">DNA-binding</keyword>
<dbReference type="Pfam" id="PF05496">
    <property type="entry name" value="RuvB_N"/>
    <property type="match status" value="1"/>
</dbReference>
<evidence type="ECO:0000313" key="10">
    <source>
        <dbReference type="EMBL" id="SVB80531.1"/>
    </source>
</evidence>
<dbReference type="HAMAP" id="MF_00016">
    <property type="entry name" value="DNA_HJ_migration_RuvB"/>
    <property type="match status" value="1"/>
</dbReference>
<dbReference type="Gene3D" id="1.10.10.10">
    <property type="entry name" value="Winged helix-like DNA-binding domain superfamily/Winged helix DNA-binding domain"/>
    <property type="match status" value="1"/>
</dbReference>
<evidence type="ECO:0000256" key="4">
    <source>
        <dbReference type="ARBA" id="ARBA00022801"/>
    </source>
</evidence>
<accession>A0A382H254</accession>
<dbReference type="Gene3D" id="1.10.8.60">
    <property type="match status" value="1"/>
</dbReference>
<dbReference type="PANTHER" id="PTHR42848">
    <property type="match status" value="1"/>
</dbReference>
<dbReference type="AlphaFoldDB" id="A0A382H254"/>
<feature type="domain" description="AAA+ ATPase" evidence="9">
    <location>
        <begin position="52"/>
        <end position="181"/>
    </location>
</feature>
<gene>
    <name evidence="10" type="ORF">METZ01_LOCUS233385</name>
</gene>
<evidence type="ECO:0000259" key="9">
    <source>
        <dbReference type="SMART" id="SM00382"/>
    </source>
</evidence>
<dbReference type="SUPFAM" id="SSF46785">
    <property type="entry name" value="Winged helix' DNA-binding domain"/>
    <property type="match status" value="1"/>
</dbReference>
<dbReference type="SUPFAM" id="SSF52540">
    <property type="entry name" value="P-loop containing nucleoside triphosphate hydrolases"/>
    <property type="match status" value="1"/>
</dbReference>
<dbReference type="InterPro" id="IPR008824">
    <property type="entry name" value="RuvB-like_N"/>
</dbReference>
<keyword evidence="2" id="KW-0547">Nucleotide-binding</keyword>
<keyword evidence="7" id="KW-0233">DNA recombination</keyword>